<dbReference type="AlphaFoldDB" id="A0AA39J7Y3"/>
<dbReference type="EMBL" id="JAUEPT010000049">
    <property type="protein sequence ID" value="KAK0437354.1"/>
    <property type="molecule type" value="Genomic_DNA"/>
</dbReference>
<keyword evidence="1" id="KW-0862">Zinc</keyword>
<feature type="compositionally biased region" description="Low complexity" evidence="2">
    <location>
        <begin position="123"/>
        <end position="140"/>
    </location>
</feature>
<feature type="domain" description="C2H2-type" evidence="3">
    <location>
        <begin position="11"/>
        <end position="33"/>
    </location>
</feature>
<dbReference type="Gene3D" id="3.30.160.60">
    <property type="entry name" value="Classic Zinc Finger"/>
    <property type="match status" value="1"/>
</dbReference>
<sequence>MARLSTKPRNFLCETCKKTFISKHGLLRHGKTHLTGAARDKEMYHCLLNGCNFKTLQWSNLSVHVNVIHLRLQNLVYHECYPAYQTGDPANMTRHKIKKHGQSSTEKKRSISKNKIQPINLMSLSSPSPTSSAILSARLS</sequence>
<comment type="caution">
    <text evidence="4">The sequence shown here is derived from an EMBL/GenBank/DDBJ whole genome shotgun (WGS) entry which is preliminary data.</text>
</comment>
<evidence type="ECO:0000256" key="1">
    <source>
        <dbReference type="PROSITE-ProRule" id="PRU00042"/>
    </source>
</evidence>
<dbReference type="InterPro" id="IPR036236">
    <property type="entry name" value="Znf_C2H2_sf"/>
</dbReference>
<evidence type="ECO:0000256" key="2">
    <source>
        <dbReference type="SAM" id="MobiDB-lite"/>
    </source>
</evidence>
<dbReference type="GO" id="GO:0008270">
    <property type="term" value="F:zinc ion binding"/>
    <property type="evidence" value="ECO:0007669"/>
    <property type="project" value="UniProtKB-KW"/>
</dbReference>
<evidence type="ECO:0000313" key="5">
    <source>
        <dbReference type="Proteomes" id="UP001175226"/>
    </source>
</evidence>
<keyword evidence="1" id="KW-0479">Metal-binding</keyword>
<dbReference type="SUPFAM" id="SSF57667">
    <property type="entry name" value="beta-beta-alpha zinc fingers"/>
    <property type="match status" value="1"/>
</dbReference>
<dbReference type="PROSITE" id="PS00028">
    <property type="entry name" value="ZINC_FINGER_C2H2_1"/>
    <property type="match status" value="1"/>
</dbReference>
<gene>
    <name evidence="4" type="ORF">EV421DRAFT_1028460</name>
</gene>
<keyword evidence="5" id="KW-1185">Reference proteome</keyword>
<evidence type="ECO:0000313" key="4">
    <source>
        <dbReference type="EMBL" id="KAK0437354.1"/>
    </source>
</evidence>
<feature type="region of interest" description="Disordered" evidence="2">
    <location>
        <begin position="88"/>
        <end position="112"/>
    </location>
</feature>
<name>A0AA39J7Y3_9AGAR</name>
<reference evidence="4" key="1">
    <citation type="submission" date="2023-06" db="EMBL/GenBank/DDBJ databases">
        <authorList>
            <consortium name="Lawrence Berkeley National Laboratory"/>
            <person name="Ahrendt S."/>
            <person name="Sahu N."/>
            <person name="Indic B."/>
            <person name="Wong-Bajracharya J."/>
            <person name="Merenyi Z."/>
            <person name="Ke H.-M."/>
            <person name="Monk M."/>
            <person name="Kocsube S."/>
            <person name="Drula E."/>
            <person name="Lipzen A."/>
            <person name="Balint B."/>
            <person name="Henrissat B."/>
            <person name="Andreopoulos B."/>
            <person name="Martin F.M."/>
            <person name="Harder C.B."/>
            <person name="Rigling D."/>
            <person name="Ford K.L."/>
            <person name="Foster G.D."/>
            <person name="Pangilinan J."/>
            <person name="Papanicolaou A."/>
            <person name="Barry K."/>
            <person name="LaButti K."/>
            <person name="Viragh M."/>
            <person name="Koriabine M."/>
            <person name="Yan M."/>
            <person name="Riley R."/>
            <person name="Champramary S."/>
            <person name="Plett K.L."/>
            <person name="Tsai I.J."/>
            <person name="Slot J."/>
            <person name="Sipos G."/>
            <person name="Plett J."/>
            <person name="Nagy L.G."/>
            <person name="Grigoriev I.V."/>
        </authorList>
    </citation>
    <scope>NUCLEOTIDE SEQUENCE</scope>
    <source>
        <strain evidence="4">FPL87.14</strain>
    </source>
</reference>
<keyword evidence="1" id="KW-0863">Zinc-finger</keyword>
<feature type="region of interest" description="Disordered" evidence="2">
    <location>
        <begin position="121"/>
        <end position="140"/>
    </location>
</feature>
<dbReference type="PROSITE" id="PS50157">
    <property type="entry name" value="ZINC_FINGER_C2H2_2"/>
    <property type="match status" value="1"/>
</dbReference>
<organism evidence="4 5">
    <name type="scientific">Armillaria borealis</name>
    <dbReference type="NCBI Taxonomy" id="47425"/>
    <lineage>
        <taxon>Eukaryota</taxon>
        <taxon>Fungi</taxon>
        <taxon>Dikarya</taxon>
        <taxon>Basidiomycota</taxon>
        <taxon>Agaricomycotina</taxon>
        <taxon>Agaricomycetes</taxon>
        <taxon>Agaricomycetidae</taxon>
        <taxon>Agaricales</taxon>
        <taxon>Marasmiineae</taxon>
        <taxon>Physalacriaceae</taxon>
        <taxon>Armillaria</taxon>
    </lineage>
</organism>
<dbReference type="Proteomes" id="UP001175226">
    <property type="component" value="Unassembled WGS sequence"/>
</dbReference>
<dbReference type="InterPro" id="IPR013087">
    <property type="entry name" value="Znf_C2H2_type"/>
</dbReference>
<evidence type="ECO:0000259" key="3">
    <source>
        <dbReference type="PROSITE" id="PS50157"/>
    </source>
</evidence>
<proteinExistence type="predicted"/>
<accession>A0AA39J7Y3</accession>
<dbReference type="SMART" id="SM00355">
    <property type="entry name" value="ZnF_C2H2"/>
    <property type="match status" value="3"/>
</dbReference>
<protein>
    <recommendedName>
        <fullName evidence="3">C2H2-type domain-containing protein</fullName>
    </recommendedName>
</protein>